<dbReference type="AlphaFoldDB" id="A0A1Y3BK61"/>
<dbReference type="Proteomes" id="UP000194236">
    <property type="component" value="Unassembled WGS sequence"/>
</dbReference>
<organism evidence="2 3">
    <name type="scientific">Euroglyphus maynei</name>
    <name type="common">Mayne's house dust mite</name>
    <dbReference type="NCBI Taxonomy" id="6958"/>
    <lineage>
        <taxon>Eukaryota</taxon>
        <taxon>Metazoa</taxon>
        <taxon>Ecdysozoa</taxon>
        <taxon>Arthropoda</taxon>
        <taxon>Chelicerata</taxon>
        <taxon>Arachnida</taxon>
        <taxon>Acari</taxon>
        <taxon>Acariformes</taxon>
        <taxon>Sarcoptiformes</taxon>
        <taxon>Astigmata</taxon>
        <taxon>Psoroptidia</taxon>
        <taxon>Analgoidea</taxon>
        <taxon>Pyroglyphidae</taxon>
        <taxon>Pyroglyphinae</taxon>
        <taxon>Euroglyphus</taxon>
    </lineage>
</organism>
<proteinExistence type="predicted"/>
<feature type="transmembrane region" description="Helical" evidence="1">
    <location>
        <begin position="6"/>
        <end position="24"/>
    </location>
</feature>
<keyword evidence="1" id="KW-1133">Transmembrane helix</keyword>
<dbReference type="OrthoDB" id="6511560at2759"/>
<sequence>MIGQIHYYSIIVIELFVSYSVVVVESMDKLSTNQLPPPYKSYCRFPNHCPDLKYTGIRISQEELRQQFYKCQSDNIERWQITVDHYFTESREFCCFVRTVLSCEQPLLALCNNTYSELNNEDTERLFGKSCNEFLCGDQSETDSNSEMIETGLKICAGIILVVVIGGALYFGYKKVNEWYK</sequence>
<reference evidence="2 3" key="1">
    <citation type="submission" date="2017-03" db="EMBL/GenBank/DDBJ databases">
        <title>Genome Survey of Euroglyphus maynei.</title>
        <authorList>
            <person name="Arlian L.G."/>
            <person name="Morgan M.S."/>
            <person name="Rider S.D."/>
        </authorList>
    </citation>
    <scope>NUCLEOTIDE SEQUENCE [LARGE SCALE GENOMIC DNA]</scope>
    <source>
        <strain evidence="2">Arlian Lab</strain>
        <tissue evidence="2">Whole body</tissue>
    </source>
</reference>
<feature type="non-terminal residue" evidence="2">
    <location>
        <position position="181"/>
    </location>
</feature>
<protein>
    <submittedName>
        <fullName evidence="2">Uncharacterized protein</fullName>
    </submittedName>
</protein>
<evidence type="ECO:0000256" key="1">
    <source>
        <dbReference type="SAM" id="Phobius"/>
    </source>
</evidence>
<feature type="transmembrane region" description="Helical" evidence="1">
    <location>
        <begin position="155"/>
        <end position="173"/>
    </location>
</feature>
<name>A0A1Y3BK61_EURMA</name>
<keyword evidence="3" id="KW-1185">Reference proteome</keyword>
<gene>
    <name evidence="2" type="ORF">BLA29_008480</name>
</gene>
<dbReference type="EMBL" id="MUJZ01019489">
    <property type="protein sequence ID" value="OTF80203.1"/>
    <property type="molecule type" value="Genomic_DNA"/>
</dbReference>
<keyword evidence="1" id="KW-0472">Membrane</keyword>
<accession>A0A1Y3BK61</accession>
<keyword evidence="1" id="KW-0812">Transmembrane</keyword>
<comment type="caution">
    <text evidence="2">The sequence shown here is derived from an EMBL/GenBank/DDBJ whole genome shotgun (WGS) entry which is preliminary data.</text>
</comment>
<evidence type="ECO:0000313" key="2">
    <source>
        <dbReference type="EMBL" id="OTF80203.1"/>
    </source>
</evidence>
<evidence type="ECO:0000313" key="3">
    <source>
        <dbReference type="Proteomes" id="UP000194236"/>
    </source>
</evidence>